<proteinExistence type="predicted"/>
<protein>
    <recommendedName>
        <fullName evidence="3">Nitrogen regulatory protein P-II</fullName>
    </recommendedName>
</protein>
<comment type="caution">
    <text evidence="1">The sequence shown here is derived from an EMBL/GenBank/DDBJ whole genome shotgun (WGS) entry which is preliminary data.</text>
</comment>
<accession>A0A9D1CSK0</accession>
<reference evidence="1" key="1">
    <citation type="submission" date="2020-10" db="EMBL/GenBank/DDBJ databases">
        <authorList>
            <person name="Gilroy R."/>
        </authorList>
    </citation>
    <scope>NUCLEOTIDE SEQUENCE</scope>
    <source>
        <strain evidence="1">ChiSxjej2B14-6234</strain>
    </source>
</reference>
<sequence length="115" mass="12785">MQVVTLILNRTECLEALLEALLENHISGATILESTGMMRMLDAHADDMPMFGMMRALFDPERKSSKTVFMVLRDEQVETVRKLVDRVTGGLNRPDTGILFSVPTLFVDGLEGASK</sequence>
<organism evidence="1 2">
    <name type="scientific">Candidatus Onthenecus intestinigallinarum</name>
    <dbReference type="NCBI Taxonomy" id="2840875"/>
    <lineage>
        <taxon>Bacteria</taxon>
        <taxon>Bacillati</taxon>
        <taxon>Bacillota</taxon>
        <taxon>Clostridia</taxon>
        <taxon>Eubacteriales</taxon>
        <taxon>Candidatus Onthenecus</taxon>
    </lineage>
</organism>
<dbReference type="EMBL" id="DVFJ01000036">
    <property type="protein sequence ID" value="HIQ72619.1"/>
    <property type="molecule type" value="Genomic_DNA"/>
</dbReference>
<evidence type="ECO:0000313" key="1">
    <source>
        <dbReference type="EMBL" id="HIQ72619.1"/>
    </source>
</evidence>
<dbReference type="Proteomes" id="UP000886887">
    <property type="component" value="Unassembled WGS sequence"/>
</dbReference>
<dbReference type="AlphaFoldDB" id="A0A9D1CSK0"/>
<reference evidence="1" key="2">
    <citation type="journal article" date="2021" name="PeerJ">
        <title>Extensive microbial diversity within the chicken gut microbiome revealed by metagenomics and culture.</title>
        <authorList>
            <person name="Gilroy R."/>
            <person name="Ravi A."/>
            <person name="Getino M."/>
            <person name="Pursley I."/>
            <person name="Horton D.L."/>
            <person name="Alikhan N.F."/>
            <person name="Baker D."/>
            <person name="Gharbi K."/>
            <person name="Hall N."/>
            <person name="Watson M."/>
            <person name="Adriaenssens E.M."/>
            <person name="Foster-Nyarko E."/>
            <person name="Jarju S."/>
            <person name="Secka A."/>
            <person name="Antonio M."/>
            <person name="Oren A."/>
            <person name="Chaudhuri R.R."/>
            <person name="La Ragione R."/>
            <person name="Hildebrand F."/>
            <person name="Pallen M.J."/>
        </authorList>
    </citation>
    <scope>NUCLEOTIDE SEQUENCE</scope>
    <source>
        <strain evidence="1">ChiSxjej2B14-6234</strain>
    </source>
</reference>
<dbReference type="SUPFAM" id="SSF54913">
    <property type="entry name" value="GlnB-like"/>
    <property type="match status" value="1"/>
</dbReference>
<evidence type="ECO:0000313" key="2">
    <source>
        <dbReference type="Proteomes" id="UP000886887"/>
    </source>
</evidence>
<name>A0A9D1CSK0_9FIRM</name>
<gene>
    <name evidence="1" type="ORF">IAB73_10485</name>
</gene>
<dbReference type="InterPro" id="IPR011322">
    <property type="entry name" value="N-reg_PII-like_a/b"/>
</dbReference>
<evidence type="ECO:0008006" key="3">
    <source>
        <dbReference type="Google" id="ProtNLM"/>
    </source>
</evidence>